<evidence type="ECO:0000256" key="3">
    <source>
        <dbReference type="ARBA" id="ARBA00022692"/>
    </source>
</evidence>
<evidence type="ECO:0000259" key="8">
    <source>
        <dbReference type="Pfam" id="PF03772"/>
    </source>
</evidence>
<feature type="transmembrane region" description="Helical" evidence="7">
    <location>
        <begin position="437"/>
        <end position="454"/>
    </location>
</feature>
<dbReference type="NCBIfam" id="TIGR00360">
    <property type="entry name" value="ComEC_N-term"/>
    <property type="match status" value="1"/>
</dbReference>
<evidence type="ECO:0000256" key="4">
    <source>
        <dbReference type="ARBA" id="ARBA00022989"/>
    </source>
</evidence>
<keyword evidence="3 7" id="KW-0812">Transmembrane</keyword>
<dbReference type="OrthoDB" id="9790149at2"/>
<accession>A0A285SCG7</accession>
<gene>
    <name evidence="10" type="ORF">SAMN05421512_10478</name>
</gene>
<feature type="transmembrane region" description="Helical" evidence="7">
    <location>
        <begin position="571"/>
        <end position="590"/>
    </location>
</feature>
<reference evidence="10 11" key="1">
    <citation type="submission" date="2017-08" db="EMBL/GenBank/DDBJ databases">
        <authorList>
            <person name="de Groot N.N."/>
        </authorList>
    </citation>
    <scope>NUCLEOTIDE SEQUENCE [LARGE SCALE GENOMIC DNA]</scope>
    <source>
        <strain evidence="10 11">USBA 352</strain>
    </source>
</reference>
<dbReference type="PANTHER" id="PTHR30619:SF1">
    <property type="entry name" value="RECOMBINATION PROTEIN 2"/>
    <property type="match status" value="1"/>
</dbReference>
<evidence type="ECO:0000313" key="10">
    <source>
        <dbReference type="EMBL" id="SOC03276.1"/>
    </source>
</evidence>
<dbReference type="InterPro" id="IPR004477">
    <property type="entry name" value="ComEC_N"/>
</dbReference>
<name>A0A285SCG7_9HYPH</name>
<dbReference type="AlphaFoldDB" id="A0A285SCG7"/>
<keyword evidence="5 7" id="KW-0472">Membrane</keyword>
<sequence>MPERGALARRPGEGAAGVSRADKDEGENDDGRRLPAALPGQLADDGPSAAPGRAGGGKAGRRWLALAPLPLADLLARRRRARTRWHESEGPGARFAAAIAESLAQGRGLAWAALAFTLGIAAYFRLPSEPLVPVVALAAALAWAGWFASARRGTHGLVLLGLALVLSGLFAGALRTALVSAPVIDRARSVTLTGFVEEAERTDRGTRLLLRVAGIERLAPEKTPYRVRVSLRGDPEGERIAVGEALRLRARLMPPSAAVMPGGYDFAFRAFFDGIGATGFAFGAPNRIDLGPAPVPLRLKAGIASLRQAIAARIIAALGETPAAALAIALITGDRSLIPEPVTEALRTAGLAHILAISGLHMALFAGSVFFVVRALLALSPHLVHERRIDAWAAVAAMSAAVFYLGISGGSIATQRAFLMIVLVFCGRIFARRALTLRNVAIAVLLILAVLPEALLDPGFQMSFAAVIALIAAYEEITRRRAARERKAPMAPPGRGLLQAATSGAAGWFWGLLLTSLIAGLATGAIGAYHFHRISPLGTLGNLLAMPVVTLVVMPFAVLALALLPFGLEALPLAAMGAGIDLVVAMATWVSSLTPEDGVIGAPSLAGTLAVVAAGLIACLAPRGYRPAAVLPLAASVLLYAQHRQPDMLISATGTTIAVRDAAGDMRVSARPSGFLPEVWLRAEGISVQHHRDRRIGAGDMRCDKLACVVRAHGPPGSVPGDTPAANGRPDTTPRPVAAGQGPPVLLVSLVRDSAAFEEDCRKVDIIVSALIAPPGCQASQVFDGARLARDGAVALYFSVPSAPGALAASRSTTAHAQAVAPSSSGRGGAPAVAVNPSYGVRRPWTPR</sequence>
<feature type="transmembrane region" description="Helical" evidence="7">
    <location>
        <begin position="351"/>
        <end position="377"/>
    </location>
</feature>
<dbReference type="EMBL" id="OBML01000004">
    <property type="protein sequence ID" value="SOC03276.1"/>
    <property type="molecule type" value="Genomic_DNA"/>
</dbReference>
<feature type="domain" description="DUF4131" evidence="9">
    <location>
        <begin position="126"/>
        <end position="284"/>
    </location>
</feature>
<feature type="region of interest" description="Disordered" evidence="6">
    <location>
        <begin position="1"/>
        <end position="57"/>
    </location>
</feature>
<feature type="domain" description="ComEC/Rec2-related protein" evidence="8">
    <location>
        <begin position="330"/>
        <end position="621"/>
    </location>
</feature>
<evidence type="ECO:0000259" key="9">
    <source>
        <dbReference type="Pfam" id="PF13567"/>
    </source>
</evidence>
<dbReference type="GO" id="GO:0005886">
    <property type="term" value="C:plasma membrane"/>
    <property type="evidence" value="ECO:0007669"/>
    <property type="project" value="UniProtKB-SubCell"/>
</dbReference>
<dbReference type="InterPro" id="IPR025405">
    <property type="entry name" value="DUF4131"/>
</dbReference>
<feature type="compositionally biased region" description="Low complexity" evidence="6">
    <location>
        <begin position="43"/>
        <end position="52"/>
    </location>
</feature>
<keyword evidence="11" id="KW-1185">Reference proteome</keyword>
<feature type="transmembrane region" description="Helical" evidence="7">
    <location>
        <begin position="389"/>
        <end position="407"/>
    </location>
</feature>
<feature type="transmembrane region" description="Helical" evidence="7">
    <location>
        <begin position="460"/>
        <end position="477"/>
    </location>
</feature>
<proteinExistence type="predicted"/>
<keyword evidence="4 7" id="KW-1133">Transmembrane helix</keyword>
<feature type="transmembrane region" description="Helical" evidence="7">
    <location>
        <begin position="131"/>
        <end position="150"/>
    </location>
</feature>
<evidence type="ECO:0000313" key="11">
    <source>
        <dbReference type="Proteomes" id="UP000219331"/>
    </source>
</evidence>
<feature type="transmembrane region" description="Helical" evidence="7">
    <location>
        <begin position="108"/>
        <end position="124"/>
    </location>
</feature>
<evidence type="ECO:0000256" key="1">
    <source>
        <dbReference type="ARBA" id="ARBA00004651"/>
    </source>
</evidence>
<evidence type="ECO:0000256" key="7">
    <source>
        <dbReference type="SAM" id="Phobius"/>
    </source>
</evidence>
<dbReference type="InterPro" id="IPR052159">
    <property type="entry name" value="Competence_DNA_uptake"/>
</dbReference>
<feature type="region of interest" description="Disordered" evidence="6">
    <location>
        <begin position="714"/>
        <end position="740"/>
    </location>
</feature>
<dbReference type="Proteomes" id="UP000219331">
    <property type="component" value="Unassembled WGS sequence"/>
</dbReference>
<feature type="transmembrane region" description="Helical" evidence="7">
    <location>
        <begin position="156"/>
        <end position="178"/>
    </location>
</feature>
<keyword evidence="2" id="KW-1003">Cell membrane</keyword>
<comment type="subcellular location">
    <subcellularLocation>
        <location evidence="1">Cell membrane</location>
        <topology evidence="1">Multi-pass membrane protein</topology>
    </subcellularLocation>
</comment>
<evidence type="ECO:0000256" key="6">
    <source>
        <dbReference type="SAM" id="MobiDB-lite"/>
    </source>
</evidence>
<dbReference type="Pfam" id="PF03772">
    <property type="entry name" value="Competence"/>
    <property type="match status" value="1"/>
</dbReference>
<organism evidence="10 11">
    <name type="scientific">Stappia indica</name>
    <dbReference type="NCBI Taxonomy" id="538381"/>
    <lineage>
        <taxon>Bacteria</taxon>
        <taxon>Pseudomonadati</taxon>
        <taxon>Pseudomonadota</taxon>
        <taxon>Alphaproteobacteria</taxon>
        <taxon>Hyphomicrobiales</taxon>
        <taxon>Stappiaceae</taxon>
        <taxon>Stappia</taxon>
    </lineage>
</organism>
<dbReference type="Pfam" id="PF13567">
    <property type="entry name" value="DUF4131"/>
    <property type="match status" value="1"/>
</dbReference>
<feature type="transmembrane region" description="Helical" evidence="7">
    <location>
        <begin position="508"/>
        <end position="531"/>
    </location>
</feature>
<feature type="region of interest" description="Disordered" evidence="6">
    <location>
        <begin position="818"/>
        <end position="848"/>
    </location>
</feature>
<feature type="transmembrane region" description="Helical" evidence="7">
    <location>
        <begin position="602"/>
        <end position="621"/>
    </location>
</feature>
<evidence type="ECO:0000256" key="2">
    <source>
        <dbReference type="ARBA" id="ARBA00022475"/>
    </source>
</evidence>
<feature type="transmembrane region" description="Helical" evidence="7">
    <location>
        <begin position="543"/>
        <end position="564"/>
    </location>
</feature>
<feature type="transmembrane region" description="Helical" evidence="7">
    <location>
        <begin position="310"/>
        <end position="331"/>
    </location>
</feature>
<dbReference type="PANTHER" id="PTHR30619">
    <property type="entry name" value="DNA INTERNALIZATION/COMPETENCE PROTEIN COMEC/REC2"/>
    <property type="match status" value="1"/>
</dbReference>
<dbReference type="STRING" id="538381.GCA_001696535_00316"/>
<protein>
    <submittedName>
        <fullName evidence="10">Competence protein ComEC</fullName>
    </submittedName>
</protein>
<evidence type="ECO:0000256" key="5">
    <source>
        <dbReference type="ARBA" id="ARBA00023136"/>
    </source>
</evidence>